<evidence type="ECO:0000256" key="2">
    <source>
        <dbReference type="ARBA" id="ARBA00009788"/>
    </source>
</evidence>
<dbReference type="AlphaFoldDB" id="A0AAU9JI82"/>
<name>A0AAU9JI82_9CILI</name>
<feature type="region of interest" description="Disordered" evidence="6">
    <location>
        <begin position="1"/>
        <end position="24"/>
    </location>
</feature>
<dbReference type="GO" id="GO:0046982">
    <property type="term" value="F:protein heterodimerization activity"/>
    <property type="evidence" value="ECO:0007669"/>
    <property type="project" value="InterPro"/>
</dbReference>
<dbReference type="GO" id="GO:0005669">
    <property type="term" value="C:transcription factor TFIID complex"/>
    <property type="evidence" value="ECO:0007669"/>
    <property type="project" value="InterPro"/>
</dbReference>
<evidence type="ECO:0000256" key="1">
    <source>
        <dbReference type="ARBA" id="ARBA00004123"/>
    </source>
</evidence>
<dbReference type="GO" id="GO:0016251">
    <property type="term" value="F:RNA polymerase II general transcription initiation factor activity"/>
    <property type="evidence" value="ECO:0007669"/>
    <property type="project" value="TreeGrafter"/>
</dbReference>
<keyword evidence="9" id="KW-1185">Reference proteome</keyword>
<dbReference type="Proteomes" id="UP001162131">
    <property type="component" value="Unassembled WGS sequence"/>
</dbReference>
<keyword evidence="3" id="KW-0805">Transcription regulation</keyword>
<comment type="subcellular location">
    <subcellularLocation>
        <location evidence="1">Nucleus</location>
    </subcellularLocation>
</comment>
<keyword evidence="5" id="KW-0539">Nucleus</keyword>
<gene>
    <name evidence="8" type="ORF">BSTOLATCC_MIC44330</name>
</gene>
<dbReference type="SUPFAM" id="SSF47113">
    <property type="entry name" value="Histone-fold"/>
    <property type="match status" value="1"/>
</dbReference>
<dbReference type="CDD" id="cd08048">
    <property type="entry name" value="HFD_TAF11"/>
    <property type="match status" value="1"/>
</dbReference>
<dbReference type="Pfam" id="PF04719">
    <property type="entry name" value="TAFII28"/>
    <property type="match status" value="1"/>
</dbReference>
<comment type="similarity">
    <text evidence="2">Belongs to the TAF11 family.</text>
</comment>
<evidence type="ECO:0000313" key="9">
    <source>
        <dbReference type="Proteomes" id="UP001162131"/>
    </source>
</evidence>
<dbReference type="PANTHER" id="PTHR13218:SF8">
    <property type="entry name" value="TRANSCRIPTION INITIATION FACTOR TFIID SUBUNIT 11"/>
    <property type="match status" value="1"/>
</dbReference>
<dbReference type="InterPro" id="IPR006809">
    <property type="entry name" value="TAFII28_dom"/>
</dbReference>
<feature type="compositionally biased region" description="Basic and acidic residues" evidence="6">
    <location>
        <begin position="1"/>
        <end position="14"/>
    </location>
</feature>
<evidence type="ECO:0000256" key="5">
    <source>
        <dbReference type="ARBA" id="ARBA00023242"/>
    </source>
</evidence>
<dbReference type="Gene3D" id="1.10.20.10">
    <property type="entry name" value="Histone, subunit A"/>
    <property type="match status" value="1"/>
</dbReference>
<sequence>MDKNSEDLDISDRELLEEDDDANLDEEQIRLQSILERATEEQRDRYEVMHETYLWSPTISASNEKLERIVAGIIGGTPQKDILSAVAAAAKIYVGELVEEALEVAKINGDVGCLATNHVQEARRRLKKISKRIL</sequence>
<proteinExistence type="inferred from homology"/>
<dbReference type="InterPro" id="IPR045127">
    <property type="entry name" value="TAF11-like"/>
</dbReference>
<evidence type="ECO:0000259" key="7">
    <source>
        <dbReference type="Pfam" id="PF04719"/>
    </source>
</evidence>
<accession>A0AAU9JI82</accession>
<dbReference type="InterPro" id="IPR009072">
    <property type="entry name" value="Histone-fold"/>
</dbReference>
<reference evidence="8" key="1">
    <citation type="submission" date="2021-09" db="EMBL/GenBank/DDBJ databases">
        <authorList>
            <consortium name="AG Swart"/>
            <person name="Singh M."/>
            <person name="Singh A."/>
            <person name="Seah K."/>
            <person name="Emmerich C."/>
        </authorList>
    </citation>
    <scope>NUCLEOTIDE SEQUENCE</scope>
    <source>
        <strain evidence="8">ATCC30299</strain>
    </source>
</reference>
<dbReference type="GO" id="GO:0051123">
    <property type="term" value="P:RNA polymerase II preinitiation complex assembly"/>
    <property type="evidence" value="ECO:0007669"/>
    <property type="project" value="InterPro"/>
</dbReference>
<keyword evidence="4" id="KW-0804">Transcription</keyword>
<dbReference type="PANTHER" id="PTHR13218">
    <property type="entry name" value="TRANSCRIPTION INITIATION FACTOR TFIID SUBUNIT 11-RELATED"/>
    <property type="match status" value="1"/>
</dbReference>
<evidence type="ECO:0000313" key="8">
    <source>
        <dbReference type="EMBL" id="CAG9327702.1"/>
    </source>
</evidence>
<comment type="caution">
    <text evidence="8">The sequence shown here is derived from an EMBL/GenBank/DDBJ whole genome shotgun (WGS) entry which is preliminary data.</text>
</comment>
<feature type="domain" description="TAFII28-like protein" evidence="7">
    <location>
        <begin position="34"/>
        <end position="125"/>
    </location>
</feature>
<dbReference type="EMBL" id="CAJZBQ010000044">
    <property type="protein sequence ID" value="CAG9327702.1"/>
    <property type="molecule type" value="Genomic_DNA"/>
</dbReference>
<evidence type="ECO:0000256" key="3">
    <source>
        <dbReference type="ARBA" id="ARBA00023015"/>
    </source>
</evidence>
<feature type="compositionally biased region" description="Acidic residues" evidence="6">
    <location>
        <begin position="15"/>
        <end position="24"/>
    </location>
</feature>
<evidence type="ECO:0000256" key="6">
    <source>
        <dbReference type="SAM" id="MobiDB-lite"/>
    </source>
</evidence>
<protein>
    <recommendedName>
        <fullName evidence="7">TAFII28-like protein domain-containing protein</fullName>
    </recommendedName>
</protein>
<organism evidence="8 9">
    <name type="scientific">Blepharisma stoltei</name>
    <dbReference type="NCBI Taxonomy" id="1481888"/>
    <lineage>
        <taxon>Eukaryota</taxon>
        <taxon>Sar</taxon>
        <taxon>Alveolata</taxon>
        <taxon>Ciliophora</taxon>
        <taxon>Postciliodesmatophora</taxon>
        <taxon>Heterotrichea</taxon>
        <taxon>Heterotrichida</taxon>
        <taxon>Blepharismidae</taxon>
        <taxon>Blepharisma</taxon>
    </lineage>
</organism>
<evidence type="ECO:0000256" key="4">
    <source>
        <dbReference type="ARBA" id="ARBA00023163"/>
    </source>
</evidence>